<organism evidence="2 3">
    <name type="scientific">Durusdinium trenchii</name>
    <dbReference type="NCBI Taxonomy" id="1381693"/>
    <lineage>
        <taxon>Eukaryota</taxon>
        <taxon>Sar</taxon>
        <taxon>Alveolata</taxon>
        <taxon>Dinophyceae</taxon>
        <taxon>Suessiales</taxon>
        <taxon>Symbiodiniaceae</taxon>
        <taxon>Durusdinium</taxon>
    </lineage>
</organism>
<feature type="compositionally biased region" description="Basic residues" evidence="1">
    <location>
        <begin position="52"/>
        <end position="61"/>
    </location>
</feature>
<feature type="non-terminal residue" evidence="2">
    <location>
        <position position="705"/>
    </location>
</feature>
<feature type="region of interest" description="Disordered" evidence="1">
    <location>
        <begin position="416"/>
        <end position="439"/>
    </location>
</feature>
<feature type="compositionally biased region" description="Low complexity" evidence="1">
    <location>
        <begin position="62"/>
        <end position="73"/>
    </location>
</feature>
<feature type="compositionally biased region" description="Low complexity" evidence="1">
    <location>
        <begin position="358"/>
        <end position="383"/>
    </location>
</feature>
<accession>A0ABP0LEL8</accession>
<protein>
    <submittedName>
        <fullName evidence="2">Copia protein</fullName>
    </submittedName>
</protein>
<evidence type="ECO:0000313" key="2">
    <source>
        <dbReference type="EMBL" id="CAK9037605.1"/>
    </source>
</evidence>
<feature type="region of interest" description="Disordered" evidence="1">
    <location>
        <begin position="23"/>
        <end position="161"/>
    </location>
</feature>
<feature type="compositionally biased region" description="Low complexity" evidence="1">
    <location>
        <begin position="508"/>
        <end position="520"/>
    </location>
</feature>
<dbReference type="Proteomes" id="UP001642464">
    <property type="component" value="Unassembled WGS sequence"/>
</dbReference>
<proteinExistence type="predicted"/>
<evidence type="ECO:0000256" key="1">
    <source>
        <dbReference type="SAM" id="MobiDB-lite"/>
    </source>
</evidence>
<feature type="region of interest" description="Disordered" evidence="1">
    <location>
        <begin position="345"/>
        <end position="389"/>
    </location>
</feature>
<name>A0ABP0LEL8_9DINO</name>
<gene>
    <name evidence="2" type="ORF">SCF082_LOCUS22252</name>
</gene>
<feature type="region of interest" description="Disordered" evidence="1">
    <location>
        <begin position="506"/>
        <end position="537"/>
    </location>
</feature>
<keyword evidence="3" id="KW-1185">Reference proteome</keyword>
<comment type="caution">
    <text evidence="2">The sequence shown here is derived from an EMBL/GenBank/DDBJ whole genome shotgun (WGS) entry which is preliminary data.</text>
</comment>
<dbReference type="EMBL" id="CAXAMM010015911">
    <property type="protein sequence ID" value="CAK9037605.1"/>
    <property type="molecule type" value="Genomic_DNA"/>
</dbReference>
<feature type="compositionally biased region" description="Polar residues" evidence="1">
    <location>
        <begin position="130"/>
        <end position="148"/>
    </location>
</feature>
<reference evidence="2 3" key="1">
    <citation type="submission" date="2024-02" db="EMBL/GenBank/DDBJ databases">
        <authorList>
            <person name="Chen Y."/>
            <person name="Shah S."/>
            <person name="Dougan E. K."/>
            <person name="Thang M."/>
            <person name="Chan C."/>
        </authorList>
    </citation>
    <scope>NUCLEOTIDE SEQUENCE [LARGE SCALE GENOMIC DNA]</scope>
</reference>
<sequence>MVGSTWTCSRCSSTDFYLATRPTKRVTSSGTWMFVPHETGGSEPLEPPAQATRRRKKKKRVTTGPPSGPPSSTAEADEWPESETPTVDPVVQPGPRLPRARPQRDHGAAAPTPHDNTRNDVNTVDAFAGTSPQTAMSQTSDSSTTWNSRKGPEPGIKWKSGQYPAVPTWKYDSQDMRAFAKYKKKIAIWQLQMKAYATPKEQALLVYNSLTGEPEQELEHMAIEDFYVEDGVQRILQKLQRPFEQRVIYQKRRFLQDFEQIRRYQGETMRAYVLRFRRVQRSLTAVGVNLEATFDGEALGSRLLDRSGLSHADQRLILVGAQQSLDFEAIAECLTLQWPEFRAPPPVVNKDGKGLGKSGKNNMSTSSSSSSTSFTSSSQTSKGSGKGIPRRQAFVANATEAPPEDDDEFLEVIDEEPEQEEEGHEGHDETADAGEADADGQEADLSEIADILTVTARKLCGVTLGRKFTTSNPSKKTRLPPEELKKVTHCSACGGLGHWAGDAQCPHGAKSTKGGSKGKTPFVHDKSNSQKGSSSSYRVSMVHHDGGLDIVEGTPEDSHEYGTMFTISMIGFESTITVHEVQCTPKVFEGMMIIDSACQRNCCGQEWFDHHVEYLKNYDMVPKIVDCHETYQFGKGSPTIATKKAYIPCVIGGQPLLLGVAILPEKIPFLGSNSLLDILQTNLRLPVRRVEFELLNIAVDLFQVG</sequence>
<evidence type="ECO:0000313" key="3">
    <source>
        <dbReference type="Proteomes" id="UP001642464"/>
    </source>
</evidence>